<proteinExistence type="predicted"/>
<reference evidence="1 2" key="1">
    <citation type="submission" date="2023-02" db="EMBL/GenBank/DDBJ databases">
        <title>LHISI_Scaffold_Assembly.</title>
        <authorList>
            <person name="Stuart O.P."/>
            <person name="Cleave R."/>
            <person name="Magrath M.J.L."/>
            <person name="Mikheyev A.S."/>
        </authorList>
    </citation>
    <scope>NUCLEOTIDE SEQUENCE [LARGE SCALE GENOMIC DNA]</scope>
    <source>
        <strain evidence="1">Daus_M_001</strain>
        <tissue evidence="1">Leg muscle</tissue>
    </source>
</reference>
<evidence type="ECO:0000313" key="1">
    <source>
        <dbReference type="EMBL" id="KAJ8886452.1"/>
    </source>
</evidence>
<dbReference type="Proteomes" id="UP001159363">
    <property type="component" value="Chromosome X"/>
</dbReference>
<name>A0ABQ9HQ25_9NEOP</name>
<organism evidence="1 2">
    <name type="scientific">Dryococelus australis</name>
    <dbReference type="NCBI Taxonomy" id="614101"/>
    <lineage>
        <taxon>Eukaryota</taxon>
        <taxon>Metazoa</taxon>
        <taxon>Ecdysozoa</taxon>
        <taxon>Arthropoda</taxon>
        <taxon>Hexapoda</taxon>
        <taxon>Insecta</taxon>
        <taxon>Pterygota</taxon>
        <taxon>Neoptera</taxon>
        <taxon>Polyneoptera</taxon>
        <taxon>Phasmatodea</taxon>
        <taxon>Verophasmatodea</taxon>
        <taxon>Anareolatae</taxon>
        <taxon>Phasmatidae</taxon>
        <taxon>Eurycanthinae</taxon>
        <taxon>Dryococelus</taxon>
    </lineage>
</organism>
<accession>A0ABQ9HQ25</accession>
<evidence type="ECO:0000313" key="2">
    <source>
        <dbReference type="Proteomes" id="UP001159363"/>
    </source>
</evidence>
<dbReference type="EMBL" id="JARBHB010000004">
    <property type="protein sequence ID" value="KAJ8886452.1"/>
    <property type="molecule type" value="Genomic_DNA"/>
</dbReference>
<keyword evidence="2" id="KW-1185">Reference proteome</keyword>
<comment type="caution">
    <text evidence="1">The sequence shown here is derived from an EMBL/GenBank/DDBJ whole genome shotgun (WGS) entry which is preliminary data.</text>
</comment>
<sequence length="71" mass="8409">MSLQDLSIALKNSEQYFDVSRIISLYKQLLKEPWEATANVMDSNYPFNTDKRKLGFRLDKLEQDNKHCVRN</sequence>
<protein>
    <submittedName>
        <fullName evidence="1">Uncharacterized protein</fullName>
    </submittedName>
</protein>
<gene>
    <name evidence="1" type="ORF">PR048_012663</name>
</gene>